<keyword evidence="4 5" id="KW-0472">Membrane</keyword>
<feature type="transmembrane region" description="Helical" evidence="5">
    <location>
        <begin position="154"/>
        <end position="175"/>
    </location>
</feature>
<feature type="transmembrane region" description="Helical" evidence="5">
    <location>
        <begin position="326"/>
        <end position="347"/>
    </location>
</feature>
<organism evidence="6 7">
    <name type="scientific">Nitrosococcus wardiae</name>
    <dbReference type="NCBI Taxonomy" id="1814290"/>
    <lineage>
        <taxon>Bacteria</taxon>
        <taxon>Pseudomonadati</taxon>
        <taxon>Pseudomonadota</taxon>
        <taxon>Gammaproteobacteria</taxon>
        <taxon>Chromatiales</taxon>
        <taxon>Chromatiaceae</taxon>
        <taxon>Nitrosococcus</taxon>
    </lineage>
</organism>
<feature type="transmembrane region" description="Helical" evidence="5">
    <location>
        <begin position="384"/>
        <end position="407"/>
    </location>
</feature>
<dbReference type="OrthoDB" id="9804700at2"/>
<dbReference type="Gene3D" id="1.20.1740.10">
    <property type="entry name" value="Amino acid/polyamine transporter I"/>
    <property type="match status" value="1"/>
</dbReference>
<dbReference type="InterPro" id="IPR050598">
    <property type="entry name" value="AminoAcid_Transporter"/>
</dbReference>
<feature type="transmembrane region" description="Helical" evidence="5">
    <location>
        <begin position="129"/>
        <end position="147"/>
    </location>
</feature>
<evidence type="ECO:0000256" key="2">
    <source>
        <dbReference type="ARBA" id="ARBA00022692"/>
    </source>
</evidence>
<feature type="transmembrane region" description="Helical" evidence="5">
    <location>
        <begin position="353"/>
        <end position="372"/>
    </location>
</feature>
<feature type="transmembrane region" description="Helical" evidence="5">
    <location>
        <begin position="195"/>
        <end position="219"/>
    </location>
</feature>
<evidence type="ECO:0000256" key="3">
    <source>
        <dbReference type="ARBA" id="ARBA00022989"/>
    </source>
</evidence>
<feature type="transmembrane region" description="Helical" evidence="5">
    <location>
        <begin position="39"/>
        <end position="63"/>
    </location>
</feature>
<evidence type="ECO:0000256" key="5">
    <source>
        <dbReference type="SAM" id="Phobius"/>
    </source>
</evidence>
<name>A0A4P7BZS9_9GAMM</name>
<accession>A0A4P7BZS9</accession>
<protein>
    <submittedName>
        <fullName evidence="6">APC family permease</fullName>
    </submittedName>
</protein>
<sequence length="432" mass="45183">MGLKRELGPLTVVWLVAGNMMGAGIFITPGLVVDWLPGMIWPLAAWILGGVLALCGAAIYGELGARFPQAGGDYQYLTLAYGPAWGFLMGWAALAITFSGSAAAMAIAVVTHFQAAWPILQGSSPVIQLTYAPLLILLLTFANIAGARVAGRTTALLTALPLIGLAGLFSGGLLFGETETHWPEPPAIQLNDRLLALGAAMVPVFFSYSGWNAAAYVAGEIKDPGQNLPRGLFGGTLLVILLYLLINLLLLMVVPQETLTGSTTAGAEAARRLLGPGAEQPLSVMIAIAILGSTNVTLMAGARIYYAMACDGLAPPIFSRTNAAGVPSGALWISGLWTALLAATGGIERLVNWATLAILLLSSMAAASLFIFRRQNGAPPPFSCPGYPLTPLLYLLASLGVAFASAIHNWEQALYGILLVATGLPLYKLIQR</sequence>
<dbReference type="GO" id="GO:0016020">
    <property type="term" value="C:membrane"/>
    <property type="evidence" value="ECO:0007669"/>
    <property type="project" value="UniProtKB-SubCell"/>
</dbReference>
<dbReference type="RefSeq" id="WP_134358888.1">
    <property type="nucleotide sequence ID" value="NZ_CP038033.1"/>
</dbReference>
<keyword evidence="7" id="KW-1185">Reference proteome</keyword>
<comment type="subcellular location">
    <subcellularLocation>
        <location evidence="1">Membrane</location>
        <topology evidence="1">Multi-pass membrane protein</topology>
    </subcellularLocation>
</comment>
<evidence type="ECO:0000256" key="1">
    <source>
        <dbReference type="ARBA" id="ARBA00004141"/>
    </source>
</evidence>
<feature type="transmembrane region" description="Helical" evidence="5">
    <location>
        <begin position="12"/>
        <end position="33"/>
    </location>
</feature>
<dbReference type="PANTHER" id="PTHR11785">
    <property type="entry name" value="AMINO ACID TRANSPORTER"/>
    <property type="match status" value="1"/>
</dbReference>
<dbReference type="Proteomes" id="UP000294325">
    <property type="component" value="Chromosome"/>
</dbReference>
<evidence type="ECO:0000256" key="4">
    <source>
        <dbReference type="ARBA" id="ARBA00023136"/>
    </source>
</evidence>
<dbReference type="GO" id="GO:0015179">
    <property type="term" value="F:L-amino acid transmembrane transporter activity"/>
    <property type="evidence" value="ECO:0007669"/>
    <property type="project" value="TreeGrafter"/>
</dbReference>
<dbReference type="PIRSF" id="PIRSF006060">
    <property type="entry name" value="AA_transporter"/>
    <property type="match status" value="1"/>
</dbReference>
<keyword evidence="2 5" id="KW-0812">Transmembrane</keyword>
<dbReference type="InterPro" id="IPR002293">
    <property type="entry name" value="AA/rel_permease1"/>
</dbReference>
<dbReference type="KEGG" id="nwr:E3U44_14770"/>
<feature type="transmembrane region" description="Helical" evidence="5">
    <location>
        <begin position="413"/>
        <end position="430"/>
    </location>
</feature>
<dbReference type="EMBL" id="CP038033">
    <property type="protein sequence ID" value="QBQ55631.1"/>
    <property type="molecule type" value="Genomic_DNA"/>
</dbReference>
<gene>
    <name evidence="6" type="ORF">E3U44_14770</name>
</gene>
<evidence type="ECO:0000313" key="7">
    <source>
        <dbReference type="Proteomes" id="UP000294325"/>
    </source>
</evidence>
<feature type="transmembrane region" description="Helical" evidence="5">
    <location>
        <begin position="84"/>
        <end position="109"/>
    </location>
</feature>
<dbReference type="Pfam" id="PF13520">
    <property type="entry name" value="AA_permease_2"/>
    <property type="match status" value="1"/>
</dbReference>
<feature type="transmembrane region" description="Helical" evidence="5">
    <location>
        <begin position="282"/>
        <end position="306"/>
    </location>
</feature>
<proteinExistence type="predicted"/>
<dbReference type="AlphaFoldDB" id="A0A4P7BZS9"/>
<reference evidence="6 7" key="1">
    <citation type="submission" date="2019-03" db="EMBL/GenBank/DDBJ databases">
        <title>The genome sequence of Nitrosococcus wardiae strain D1FHST reveals the archetypal metabolic capacity of ammonia-oxidizing Gammaproteobacteria.</title>
        <authorList>
            <person name="Wang L."/>
            <person name="Lim C.K."/>
            <person name="Hanson T.E."/>
            <person name="Dang H."/>
            <person name="Klotz M.G."/>
        </authorList>
    </citation>
    <scope>NUCLEOTIDE SEQUENCE [LARGE SCALE GENOMIC DNA]</scope>
    <source>
        <strain evidence="6 7">D1FHS</strain>
    </source>
</reference>
<dbReference type="PANTHER" id="PTHR11785:SF512">
    <property type="entry name" value="SOBREMESA, ISOFORM B"/>
    <property type="match status" value="1"/>
</dbReference>
<feature type="transmembrane region" description="Helical" evidence="5">
    <location>
        <begin position="231"/>
        <end position="254"/>
    </location>
</feature>
<keyword evidence="3 5" id="KW-1133">Transmembrane helix</keyword>
<evidence type="ECO:0000313" key="6">
    <source>
        <dbReference type="EMBL" id="QBQ55631.1"/>
    </source>
</evidence>